<evidence type="ECO:0000256" key="1">
    <source>
        <dbReference type="ARBA" id="ARBA00004141"/>
    </source>
</evidence>
<dbReference type="Pfam" id="PF06687">
    <property type="entry name" value="SUR7"/>
    <property type="match status" value="1"/>
</dbReference>
<feature type="transmembrane region" description="Helical" evidence="5">
    <location>
        <begin position="97"/>
        <end position="123"/>
    </location>
</feature>
<keyword evidence="7" id="KW-1185">Reference proteome</keyword>
<dbReference type="Proteomes" id="UP000749293">
    <property type="component" value="Unassembled WGS sequence"/>
</dbReference>
<keyword evidence="4 5" id="KW-0472">Membrane</keyword>
<sequence>MGLGRFVHFTGSALLFISMILCIVVSVSAPVVKYLSFVHFELDGKADVKFGSFGYCVTDSNGDDRCSSTHIGYDAAKIMEGIDDSSFSMARGDSIKALTHVFVLHPVSAALLLISFLLSLFAGSFCGSVIAMFVSALTFVVSVVAVAVDFAVFALVLSEVRNGNGKGRYGSVIWMALAAAILTLAATLILAVTCCVGKRRRAQAKCYKLEAQTHPHPQQH</sequence>
<evidence type="ECO:0000313" key="6">
    <source>
        <dbReference type="EMBL" id="KAF4125716.1"/>
    </source>
</evidence>
<comment type="caution">
    <text evidence="6">The sequence shown here is derived from an EMBL/GenBank/DDBJ whole genome shotgun (WGS) entry which is preliminary data.</text>
</comment>
<organism evidence="6 7">
    <name type="scientific">Geosmithia morbida</name>
    <dbReference type="NCBI Taxonomy" id="1094350"/>
    <lineage>
        <taxon>Eukaryota</taxon>
        <taxon>Fungi</taxon>
        <taxon>Dikarya</taxon>
        <taxon>Ascomycota</taxon>
        <taxon>Pezizomycotina</taxon>
        <taxon>Sordariomycetes</taxon>
        <taxon>Hypocreomycetidae</taxon>
        <taxon>Hypocreales</taxon>
        <taxon>Bionectriaceae</taxon>
        <taxon>Geosmithia</taxon>
    </lineage>
</organism>
<dbReference type="GeneID" id="55967190"/>
<dbReference type="InterPro" id="IPR009571">
    <property type="entry name" value="SUR7/Rim9-like_fungi"/>
</dbReference>
<keyword evidence="2 5" id="KW-0812">Transmembrane</keyword>
<name>A0A9P5D6L3_9HYPO</name>
<dbReference type="GO" id="GO:0005886">
    <property type="term" value="C:plasma membrane"/>
    <property type="evidence" value="ECO:0007669"/>
    <property type="project" value="InterPro"/>
</dbReference>
<comment type="subcellular location">
    <subcellularLocation>
        <location evidence="1">Membrane</location>
        <topology evidence="1">Multi-pass membrane protein</topology>
    </subcellularLocation>
</comment>
<evidence type="ECO:0000256" key="5">
    <source>
        <dbReference type="SAM" id="Phobius"/>
    </source>
</evidence>
<dbReference type="RefSeq" id="XP_035324368.1">
    <property type="nucleotide sequence ID" value="XM_035462944.1"/>
</dbReference>
<evidence type="ECO:0000256" key="3">
    <source>
        <dbReference type="ARBA" id="ARBA00022989"/>
    </source>
</evidence>
<gene>
    <name evidence="6" type="ORF">GMORB2_0960</name>
</gene>
<dbReference type="EMBL" id="JAANYQ010000002">
    <property type="protein sequence ID" value="KAF4125716.1"/>
    <property type="molecule type" value="Genomic_DNA"/>
</dbReference>
<feature type="transmembrane region" description="Helical" evidence="5">
    <location>
        <begin position="129"/>
        <end position="157"/>
    </location>
</feature>
<accession>A0A9P5D6L3</accession>
<dbReference type="GO" id="GO:0035838">
    <property type="term" value="C:growing cell tip"/>
    <property type="evidence" value="ECO:0007669"/>
    <property type="project" value="TreeGrafter"/>
</dbReference>
<protein>
    <submittedName>
        <fullName evidence="6">SUR7/PalI family</fullName>
    </submittedName>
</protein>
<keyword evidence="3 5" id="KW-1133">Transmembrane helix</keyword>
<dbReference type="GO" id="GO:0032153">
    <property type="term" value="C:cell division site"/>
    <property type="evidence" value="ECO:0007669"/>
    <property type="project" value="TreeGrafter"/>
</dbReference>
<reference evidence="6" key="1">
    <citation type="submission" date="2020-03" db="EMBL/GenBank/DDBJ databases">
        <title>Site-based positive gene gene selection in Geosmithia morbida across the United States reveals a broad range of putative effectors and factors for local host and environmental adapation.</title>
        <authorList>
            <person name="Onufrak A."/>
            <person name="Murdoch R.W."/>
            <person name="Gazis R."/>
            <person name="Huff M."/>
            <person name="Staton M."/>
            <person name="Klingeman W."/>
            <person name="Hadziabdic D."/>
        </authorList>
    </citation>
    <scope>NUCLEOTIDE SEQUENCE</scope>
    <source>
        <strain evidence="6">1262</strain>
    </source>
</reference>
<dbReference type="PANTHER" id="PTHR28013">
    <property type="entry name" value="PROTEIN DCV1-RELATED"/>
    <property type="match status" value="1"/>
</dbReference>
<dbReference type="InterPro" id="IPR051380">
    <property type="entry name" value="pH-response_reg_palI/RIM9"/>
</dbReference>
<dbReference type="PANTHER" id="PTHR28013:SF3">
    <property type="entry name" value="PROTEIN DCV1-RELATED"/>
    <property type="match status" value="1"/>
</dbReference>
<feature type="transmembrane region" description="Helical" evidence="5">
    <location>
        <begin position="6"/>
        <end position="32"/>
    </location>
</feature>
<evidence type="ECO:0000256" key="2">
    <source>
        <dbReference type="ARBA" id="ARBA00022692"/>
    </source>
</evidence>
<evidence type="ECO:0000313" key="7">
    <source>
        <dbReference type="Proteomes" id="UP000749293"/>
    </source>
</evidence>
<proteinExistence type="predicted"/>
<evidence type="ECO:0000256" key="4">
    <source>
        <dbReference type="ARBA" id="ARBA00023136"/>
    </source>
</evidence>
<dbReference type="OrthoDB" id="2354757at2759"/>
<feature type="transmembrane region" description="Helical" evidence="5">
    <location>
        <begin position="169"/>
        <end position="192"/>
    </location>
</feature>
<dbReference type="AlphaFoldDB" id="A0A9P5D6L3"/>
<dbReference type="Gene3D" id="1.20.140.150">
    <property type="match status" value="1"/>
</dbReference>